<dbReference type="Pfam" id="PF02563">
    <property type="entry name" value="Poly_export"/>
    <property type="match status" value="1"/>
</dbReference>
<sequence>MVAFVRAWSMRLPLGIFLIASCASAPSTARGEVLVERGDMLRVSIAEAPKLGIESKVDVDGRIMLPQLGSMQVAGMGLDAIRARLAEEFVERDILKSPTILVEIAKYRPFYVGGRVRRPGAVDYEPGLTVRHALILGGGVGRSDGDGPSQTSAPELRARWQTYSYQLLQTNSLIARLEAELTRDEAAKPGVAPGTVPARDADALASLDEKILHDRLATWSASQAQLRDGMALLDLEIDVLKQQADLQENERDLSKTEMEAARSLVQRGLAPLSRLQDLQREESRNARDMLESEAFAARARQNRSTIDYEFKSADIKWRSDISQQLRGAMLDRYRLKAELDAVTAQIMNQSADAAEARGAPSEPVVVIYRSVGGREETIKALMDTAVLPGDILDVSLAGGATG</sequence>
<organism evidence="7 8">
    <name type="scientific">Plantimonas leprariae</name>
    <dbReference type="NCBI Taxonomy" id="2615207"/>
    <lineage>
        <taxon>Bacteria</taxon>
        <taxon>Pseudomonadati</taxon>
        <taxon>Pseudomonadota</taxon>
        <taxon>Alphaproteobacteria</taxon>
        <taxon>Hyphomicrobiales</taxon>
        <taxon>Aurantimonadaceae</taxon>
        <taxon>Plantimonas</taxon>
    </lineage>
</organism>
<dbReference type="RefSeq" id="WP_150969428.1">
    <property type="nucleotide sequence ID" value="NZ_VZDO01000005.1"/>
</dbReference>
<dbReference type="InterPro" id="IPR058781">
    <property type="entry name" value="HH_AprE-like"/>
</dbReference>
<evidence type="ECO:0000313" key="7">
    <source>
        <dbReference type="EMBL" id="KAB0680356.1"/>
    </source>
</evidence>
<dbReference type="PANTHER" id="PTHR33619:SF3">
    <property type="entry name" value="POLYSACCHARIDE EXPORT PROTEIN GFCE-RELATED"/>
    <property type="match status" value="1"/>
</dbReference>
<evidence type="ECO:0000313" key="8">
    <source>
        <dbReference type="Proteomes" id="UP000432089"/>
    </source>
</evidence>
<dbReference type="Gene3D" id="3.30.1950.10">
    <property type="entry name" value="wza like domain"/>
    <property type="match status" value="1"/>
</dbReference>
<keyword evidence="2" id="KW-0175">Coiled coil</keyword>
<feature type="signal peptide" evidence="3">
    <location>
        <begin position="1"/>
        <end position="25"/>
    </location>
</feature>
<dbReference type="Pfam" id="PF25994">
    <property type="entry name" value="HH_AprE"/>
    <property type="match status" value="1"/>
</dbReference>
<evidence type="ECO:0000259" key="6">
    <source>
        <dbReference type="Pfam" id="PF25994"/>
    </source>
</evidence>
<keyword evidence="8" id="KW-1185">Reference proteome</keyword>
<evidence type="ECO:0000256" key="3">
    <source>
        <dbReference type="SAM" id="SignalP"/>
    </source>
</evidence>
<comment type="caution">
    <text evidence="7">The sequence shown here is derived from an EMBL/GenBank/DDBJ whole genome shotgun (WGS) entry which is preliminary data.</text>
</comment>
<dbReference type="Pfam" id="PF10531">
    <property type="entry name" value="SLBB"/>
    <property type="match status" value="1"/>
</dbReference>
<dbReference type="GO" id="GO:0015159">
    <property type="term" value="F:polysaccharide transmembrane transporter activity"/>
    <property type="evidence" value="ECO:0007669"/>
    <property type="project" value="InterPro"/>
</dbReference>
<dbReference type="EMBL" id="VZDO01000005">
    <property type="protein sequence ID" value="KAB0680356.1"/>
    <property type="molecule type" value="Genomic_DNA"/>
</dbReference>
<evidence type="ECO:0000259" key="4">
    <source>
        <dbReference type="Pfam" id="PF02563"/>
    </source>
</evidence>
<feature type="chain" id="PRO_5030583577" evidence="3">
    <location>
        <begin position="26"/>
        <end position="402"/>
    </location>
</feature>
<evidence type="ECO:0000256" key="1">
    <source>
        <dbReference type="ARBA" id="ARBA00022729"/>
    </source>
</evidence>
<dbReference type="PROSITE" id="PS51257">
    <property type="entry name" value="PROKAR_LIPOPROTEIN"/>
    <property type="match status" value="1"/>
</dbReference>
<keyword evidence="1 3" id="KW-0732">Signal</keyword>
<dbReference type="InterPro" id="IPR019554">
    <property type="entry name" value="Soluble_ligand-bd"/>
</dbReference>
<reference evidence="7 8" key="1">
    <citation type="submission" date="2019-09" db="EMBL/GenBank/DDBJ databases">
        <title>YIM 132180 draft genome.</title>
        <authorList>
            <person name="Zhang K."/>
        </authorList>
    </citation>
    <scope>NUCLEOTIDE SEQUENCE [LARGE SCALE GENOMIC DNA]</scope>
    <source>
        <strain evidence="7 8">YIM 132180</strain>
    </source>
</reference>
<feature type="coiled-coil region" evidence="2">
    <location>
        <begin position="230"/>
        <end position="259"/>
    </location>
</feature>
<gene>
    <name evidence="7" type="ORF">F6X38_09280</name>
</gene>
<feature type="domain" description="AprE-like long alpha-helical hairpin" evidence="6">
    <location>
        <begin position="157"/>
        <end position="343"/>
    </location>
</feature>
<dbReference type="Proteomes" id="UP000432089">
    <property type="component" value="Unassembled WGS sequence"/>
</dbReference>
<keyword evidence="7" id="KW-0762">Sugar transport</keyword>
<proteinExistence type="predicted"/>
<feature type="domain" description="Soluble ligand binding" evidence="5">
    <location>
        <begin position="110"/>
        <end position="142"/>
    </location>
</feature>
<protein>
    <submittedName>
        <fullName evidence="7">Sugar transporter</fullName>
    </submittedName>
</protein>
<accession>A0A7V7PQC9</accession>
<dbReference type="PANTHER" id="PTHR33619">
    <property type="entry name" value="POLYSACCHARIDE EXPORT PROTEIN GFCE-RELATED"/>
    <property type="match status" value="1"/>
</dbReference>
<dbReference type="AlphaFoldDB" id="A0A7V7PQC9"/>
<dbReference type="InterPro" id="IPR003715">
    <property type="entry name" value="Poly_export_N"/>
</dbReference>
<name>A0A7V7PQC9_9HYPH</name>
<evidence type="ECO:0000259" key="5">
    <source>
        <dbReference type="Pfam" id="PF10531"/>
    </source>
</evidence>
<evidence type="ECO:0000256" key="2">
    <source>
        <dbReference type="SAM" id="Coils"/>
    </source>
</evidence>
<dbReference type="InterPro" id="IPR049712">
    <property type="entry name" value="Poly_export"/>
</dbReference>
<keyword evidence="7" id="KW-0813">Transport</keyword>
<feature type="domain" description="Polysaccharide export protein N-terminal" evidence="4">
    <location>
        <begin position="31"/>
        <end position="104"/>
    </location>
</feature>